<evidence type="ECO:0000313" key="1">
    <source>
        <dbReference type="EMBL" id="SMO39406.1"/>
    </source>
</evidence>
<dbReference type="InterPro" id="IPR015867">
    <property type="entry name" value="N-reg_PII/ATP_PRibTrfase_C"/>
</dbReference>
<name>A0A521AX48_SACCC</name>
<dbReference type="InterPro" id="IPR011322">
    <property type="entry name" value="N-reg_PII-like_a/b"/>
</dbReference>
<dbReference type="OrthoDB" id="1121828at2"/>
<protein>
    <recommendedName>
        <fullName evidence="3">Nitrogen regulatory protein P-II family</fullName>
    </recommendedName>
</protein>
<dbReference type="RefSeq" id="WP_142531872.1">
    <property type="nucleotide sequence ID" value="NZ_FXTB01000001.1"/>
</dbReference>
<reference evidence="1 2" key="1">
    <citation type="submission" date="2017-05" db="EMBL/GenBank/DDBJ databases">
        <authorList>
            <person name="Varghese N."/>
            <person name="Submissions S."/>
        </authorList>
    </citation>
    <scope>NUCLEOTIDE SEQUENCE [LARGE SCALE GENOMIC DNA]</scope>
    <source>
        <strain evidence="1 2">DSM 27040</strain>
    </source>
</reference>
<sequence>MKLLVAIAVAEYRERLEQFFSHQNVKSYNMFDVTGVIKPDKAPHRAGNWFGSNAPTIQNVAFFTVVSEEQAKNILKELDHCKQEMPDCNINAHILNIEDML</sequence>
<dbReference type="Proteomes" id="UP000319040">
    <property type="component" value="Unassembled WGS sequence"/>
</dbReference>
<accession>A0A521AX48</accession>
<dbReference type="AlphaFoldDB" id="A0A521AX48"/>
<dbReference type="SUPFAM" id="SSF54913">
    <property type="entry name" value="GlnB-like"/>
    <property type="match status" value="1"/>
</dbReference>
<gene>
    <name evidence="1" type="ORF">SAMN06265379_101502</name>
</gene>
<dbReference type="EMBL" id="FXTB01000001">
    <property type="protein sequence ID" value="SMO39406.1"/>
    <property type="molecule type" value="Genomic_DNA"/>
</dbReference>
<proteinExistence type="predicted"/>
<dbReference type="Gene3D" id="3.30.70.120">
    <property type="match status" value="1"/>
</dbReference>
<evidence type="ECO:0000313" key="2">
    <source>
        <dbReference type="Proteomes" id="UP000319040"/>
    </source>
</evidence>
<evidence type="ECO:0008006" key="3">
    <source>
        <dbReference type="Google" id="ProtNLM"/>
    </source>
</evidence>
<organism evidence="1 2">
    <name type="scientific">Saccharicrinis carchari</name>
    <dbReference type="NCBI Taxonomy" id="1168039"/>
    <lineage>
        <taxon>Bacteria</taxon>
        <taxon>Pseudomonadati</taxon>
        <taxon>Bacteroidota</taxon>
        <taxon>Bacteroidia</taxon>
        <taxon>Marinilabiliales</taxon>
        <taxon>Marinilabiliaceae</taxon>
        <taxon>Saccharicrinis</taxon>
    </lineage>
</organism>
<keyword evidence="2" id="KW-1185">Reference proteome</keyword>